<evidence type="ECO:0000256" key="5">
    <source>
        <dbReference type="SAM" id="MobiDB-lite"/>
    </source>
</evidence>
<keyword evidence="8" id="KW-1185">Reference proteome</keyword>
<keyword evidence="3" id="KW-0813">Transport</keyword>
<dbReference type="CDD" id="cd14748">
    <property type="entry name" value="PBP2_UgpB"/>
    <property type="match status" value="1"/>
</dbReference>
<evidence type="ECO:0000313" key="7">
    <source>
        <dbReference type="EMBL" id="KMY48284.1"/>
    </source>
</evidence>
<dbReference type="SUPFAM" id="SSF53850">
    <property type="entry name" value="Periplasmic binding protein-like II"/>
    <property type="match status" value="1"/>
</dbReference>
<dbReference type="STRING" id="1679170.AC625_01005"/>
<gene>
    <name evidence="7" type="ORF">AC625_01005</name>
</gene>
<dbReference type="GO" id="GO:0030313">
    <property type="term" value="C:cell envelope"/>
    <property type="evidence" value="ECO:0007669"/>
    <property type="project" value="UniProtKB-SubCell"/>
</dbReference>
<evidence type="ECO:0000313" key="8">
    <source>
        <dbReference type="Proteomes" id="UP000037146"/>
    </source>
</evidence>
<evidence type="ECO:0000256" key="4">
    <source>
        <dbReference type="ARBA" id="ARBA00022729"/>
    </source>
</evidence>
<comment type="similarity">
    <text evidence="2">Belongs to the bacterial solute-binding protein 1 family.</text>
</comment>
<evidence type="ECO:0000256" key="1">
    <source>
        <dbReference type="ARBA" id="ARBA00004196"/>
    </source>
</evidence>
<dbReference type="InterPro" id="IPR006059">
    <property type="entry name" value="SBP"/>
</dbReference>
<dbReference type="EMBL" id="LFZW01000001">
    <property type="protein sequence ID" value="KMY48284.1"/>
    <property type="molecule type" value="Genomic_DNA"/>
</dbReference>
<comment type="caution">
    <text evidence="7">The sequence shown here is derived from an EMBL/GenBank/DDBJ whole genome shotgun (WGS) entry which is preliminary data.</text>
</comment>
<dbReference type="Gene3D" id="3.40.190.10">
    <property type="entry name" value="Periplasmic binding protein-like II"/>
    <property type="match status" value="2"/>
</dbReference>
<dbReference type="Proteomes" id="UP000037146">
    <property type="component" value="Unassembled WGS sequence"/>
</dbReference>
<dbReference type="PANTHER" id="PTHR43649:SF31">
    <property type="entry name" value="SN-GLYCEROL-3-PHOSPHATE-BINDING PERIPLASMIC PROTEIN UGPB"/>
    <property type="match status" value="1"/>
</dbReference>
<dbReference type="PANTHER" id="PTHR43649">
    <property type="entry name" value="ARABINOSE-BINDING PROTEIN-RELATED"/>
    <property type="match status" value="1"/>
</dbReference>
<feature type="signal peptide" evidence="6">
    <location>
        <begin position="1"/>
        <end position="26"/>
    </location>
</feature>
<feature type="chain" id="PRO_5005524536" evidence="6">
    <location>
        <begin position="27"/>
        <end position="447"/>
    </location>
</feature>
<comment type="subcellular location">
    <subcellularLocation>
        <location evidence="1">Cell envelope</location>
    </subcellularLocation>
</comment>
<dbReference type="Pfam" id="PF13416">
    <property type="entry name" value="SBP_bac_8"/>
    <property type="match status" value="1"/>
</dbReference>
<evidence type="ECO:0000256" key="2">
    <source>
        <dbReference type="ARBA" id="ARBA00008520"/>
    </source>
</evidence>
<evidence type="ECO:0000256" key="6">
    <source>
        <dbReference type="SAM" id="SignalP"/>
    </source>
</evidence>
<evidence type="ECO:0000256" key="3">
    <source>
        <dbReference type="ARBA" id="ARBA00022448"/>
    </source>
</evidence>
<dbReference type="PROSITE" id="PS51257">
    <property type="entry name" value="PROKAR_LIPOPROTEIN"/>
    <property type="match status" value="1"/>
</dbReference>
<keyword evidence="4 6" id="KW-0732">Signal</keyword>
<feature type="region of interest" description="Disordered" evidence="5">
    <location>
        <begin position="24"/>
        <end position="47"/>
    </location>
</feature>
<dbReference type="PATRIC" id="fig|1679170.3.peg.184"/>
<name>A0A0K9GNM2_9BACI</name>
<organism evidence="7 8">
    <name type="scientific">Peribacillus loiseleuriae</name>
    <dbReference type="NCBI Taxonomy" id="1679170"/>
    <lineage>
        <taxon>Bacteria</taxon>
        <taxon>Bacillati</taxon>
        <taxon>Bacillota</taxon>
        <taxon>Bacilli</taxon>
        <taxon>Bacillales</taxon>
        <taxon>Bacillaceae</taxon>
        <taxon>Peribacillus</taxon>
    </lineage>
</organism>
<dbReference type="RefSeq" id="WP_049679604.1">
    <property type="nucleotide sequence ID" value="NZ_LFZW01000001.1"/>
</dbReference>
<protein>
    <submittedName>
        <fullName evidence="7">ABC transporter substrate-binding protein</fullName>
    </submittedName>
</protein>
<dbReference type="AlphaFoldDB" id="A0A0K9GNM2"/>
<reference evidence="8" key="1">
    <citation type="submission" date="2015-07" db="EMBL/GenBank/DDBJ databases">
        <title>Genome sequencing project for genomic taxonomy and phylogenomics of Bacillus-like bacteria.</title>
        <authorList>
            <person name="Liu B."/>
            <person name="Wang J."/>
            <person name="Zhu Y."/>
            <person name="Liu G."/>
            <person name="Chen Q."/>
            <person name="Chen Z."/>
            <person name="Lan J."/>
            <person name="Che J."/>
            <person name="Ge C."/>
            <person name="Shi H."/>
            <person name="Pan Z."/>
            <person name="Liu X."/>
        </authorList>
    </citation>
    <scope>NUCLEOTIDE SEQUENCE [LARGE SCALE GENOMIC DNA]</scope>
    <source>
        <strain evidence="8">FJAT-27997</strain>
    </source>
</reference>
<sequence length="447" mass="49374">MKRFLLLAITAILTFALAACSNGSTAKTNSSNSEKSDSKNGQTSGITTTIDKPVTIEFWHAMTGHLGETLQKMTDEFNNSQENITVKLVSQGNYGDLSKKVMASAKARTLPVMSQAYEDWMTQYIQNDLITDLTPYVQDEKYGWTDEEYNDIVKVFRDANTWDGKLYGVPFNKSTEILYYNTDMFKENNLEAPTTWEELRNAAQKLTNKDKKVVGLGLENSIGTSFPTWVRQAGGTFLDEGSNKIMFDSPEGKEALEFLNGMMVDGIARLAGEDEYMSNPFGRGDTGIYIGSSAGIPFVSQAAEGNINWSAAPLPKGKVGATSFQGTNITVFSSATDEEKLAAWEYLKFMTSKEQTVFWAKETGYIPVRTSALEDPTWKQYIEENPVYGVGQLQFESGFYDPRPVGAFDMKNVVSKEVQSVLLGQKKVDQGLADAAKGAQDALDKAK</sequence>
<accession>A0A0K9GNM2</accession>
<proteinExistence type="inferred from homology"/>
<dbReference type="InterPro" id="IPR050490">
    <property type="entry name" value="Bact_solute-bd_prot1"/>
</dbReference>
<dbReference type="OrthoDB" id="9795467at2"/>